<dbReference type="PANTHER" id="PTHR12271:SF66">
    <property type="entry name" value="TERMINAL URIDYLYLTRANSFERASE TAILOR"/>
    <property type="match status" value="1"/>
</dbReference>
<dbReference type="Pfam" id="PF03828">
    <property type="entry name" value="PAP_assoc"/>
    <property type="match status" value="1"/>
</dbReference>
<evidence type="ECO:0000256" key="4">
    <source>
        <dbReference type="PROSITE-ProRule" id="PRU00047"/>
    </source>
</evidence>
<keyword evidence="3" id="KW-0460">Magnesium</keyword>
<dbReference type="Proteomes" id="UP000095283">
    <property type="component" value="Unplaced"/>
</dbReference>
<evidence type="ECO:0000256" key="5">
    <source>
        <dbReference type="SAM" id="MobiDB-lite"/>
    </source>
</evidence>
<proteinExistence type="predicted"/>
<dbReference type="PROSITE" id="PS50158">
    <property type="entry name" value="ZF_CCHC"/>
    <property type="match status" value="1"/>
</dbReference>
<keyword evidence="7" id="KW-1185">Reference proteome</keyword>
<evidence type="ECO:0000256" key="3">
    <source>
        <dbReference type="ARBA" id="ARBA00022842"/>
    </source>
</evidence>
<dbReference type="PANTHER" id="PTHR12271">
    <property type="entry name" value="POLY A POLYMERASE CID PAP -RELATED"/>
    <property type="match status" value="1"/>
</dbReference>
<evidence type="ECO:0000313" key="7">
    <source>
        <dbReference type="Proteomes" id="UP000095283"/>
    </source>
</evidence>
<dbReference type="GO" id="GO:0019899">
    <property type="term" value="F:enzyme binding"/>
    <property type="evidence" value="ECO:0007669"/>
    <property type="project" value="UniProtKB-ARBA"/>
</dbReference>
<organism evidence="7 8">
    <name type="scientific">Heterorhabditis bacteriophora</name>
    <name type="common">Entomopathogenic nematode worm</name>
    <dbReference type="NCBI Taxonomy" id="37862"/>
    <lineage>
        <taxon>Eukaryota</taxon>
        <taxon>Metazoa</taxon>
        <taxon>Ecdysozoa</taxon>
        <taxon>Nematoda</taxon>
        <taxon>Chromadorea</taxon>
        <taxon>Rhabditida</taxon>
        <taxon>Rhabditina</taxon>
        <taxon>Rhabditomorpha</taxon>
        <taxon>Strongyloidea</taxon>
        <taxon>Heterorhabditidae</taxon>
        <taxon>Heterorhabditis</taxon>
    </lineage>
</organism>
<dbReference type="InterPro" id="IPR036875">
    <property type="entry name" value="Znf_CCHC_sf"/>
</dbReference>
<dbReference type="InterPro" id="IPR001878">
    <property type="entry name" value="Znf_CCHC"/>
</dbReference>
<sequence>MDNIPITMSWRTYDHLLLGTLLSKYTKIRPQTASLCRIVRKWAKVCGIDNSKEKQHGLVRYAFDLMVIHFLQTEDLLPVLHEMALIDPLDRPWDLADLFIRFLHYYTTQHSHMSERKKPSRRNSSSVKPNDTESLYSCDKSNGKRTTKLDEKTINAEDQNIDFTKLVNEEDIYTSESEDDDEKYGRLMSTKTFDGILLKNLQSYDVEIDDIQQYSRRTMYRLRRVNPIHISDEVFSNLERFNLNIRHVSLHNKELEVKKSKAHAIYGQKFCSKRKQKDTISIGSDEQSLTKENHKICFEEFFIEIPAYDDFILSKEIRNLINDDKFSYSLDVADNFTNGYTAEFKCSSCTSPKHETDNCPLMQIPEVDIISYEKSACEKQELDKVINSDYVFFPRSLVLFEVALEFLVQMSIYVFDLKKIVLLHISYYNVLALYNTEMLRMYCQWAPDRLPQLGMWVKKWAKYCNIGDASKGSLSSYTFILLVIHYLQNCEEPVLPRLQENNWSSNKKSVGELFIGFLDYYSRFDFKTQVVQIRRRKPLTKTEKSWKKPICIEDPFDRNHNLGAGVTKKMYVYIVKNFIKSRKVFMLPDVRKRYLSTIDANDSCSIPENSLSNYADELLKACSIGSPPLDRQCRICGKIGHFAESCPMKQRKRDVKLTARHGADSTCSVNSSKKSQVGAIINLLQTFYIF</sequence>
<dbReference type="GO" id="GO:0003676">
    <property type="term" value="F:nucleic acid binding"/>
    <property type="evidence" value="ECO:0007669"/>
    <property type="project" value="InterPro"/>
</dbReference>
<dbReference type="GO" id="GO:0050265">
    <property type="term" value="F:RNA uridylyltransferase activity"/>
    <property type="evidence" value="ECO:0007669"/>
    <property type="project" value="TreeGrafter"/>
</dbReference>
<evidence type="ECO:0000256" key="1">
    <source>
        <dbReference type="ARBA" id="ARBA00022679"/>
    </source>
</evidence>
<dbReference type="WBParaSite" id="Hba_14774">
    <property type="protein sequence ID" value="Hba_14774"/>
    <property type="gene ID" value="Hba_14774"/>
</dbReference>
<reference evidence="8" key="1">
    <citation type="submission" date="2016-11" db="UniProtKB">
        <authorList>
            <consortium name="WormBaseParasite"/>
        </authorList>
    </citation>
    <scope>IDENTIFICATION</scope>
</reference>
<feature type="region of interest" description="Disordered" evidence="5">
    <location>
        <begin position="113"/>
        <end position="144"/>
    </location>
</feature>
<feature type="domain" description="CCHC-type" evidence="6">
    <location>
        <begin position="633"/>
        <end position="647"/>
    </location>
</feature>
<dbReference type="SUPFAM" id="SSF81631">
    <property type="entry name" value="PAP/OAS1 substrate-binding domain"/>
    <property type="match status" value="2"/>
</dbReference>
<keyword evidence="4" id="KW-0862">Zinc</keyword>
<keyword evidence="1" id="KW-0808">Transferase</keyword>
<dbReference type="SMART" id="SM00343">
    <property type="entry name" value="ZnF_C2HC"/>
    <property type="match status" value="2"/>
</dbReference>
<dbReference type="GO" id="GO:0008270">
    <property type="term" value="F:zinc ion binding"/>
    <property type="evidence" value="ECO:0007669"/>
    <property type="project" value="UniProtKB-KW"/>
</dbReference>
<dbReference type="GO" id="GO:0005737">
    <property type="term" value="C:cytoplasm"/>
    <property type="evidence" value="ECO:0007669"/>
    <property type="project" value="UniProtKB-ARBA"/>
</dbReference>
<protein>
    <submittedName>
        <fullName evidence="8">CCHC-type domain-containing protein</fullName>
    </submittedName>
</protein>
<name>A0A1I7XBF2_HETBA</name>
<dbReference type="Gene3D" id="1.10.1410.10">
    <property type="match status" value="2"/>
</dbReference>
<accession>A0A1I7XBF2</accession>
<evidence type="ECO:0000313" key="8">
    <source>
        <dbReference type="WBParaSite" id="Hba_14774"/>
    </source>
</evidence>
<dbReference type="AlphaFoldDB" id="A0A1I7XBF2"/>
<dbReference type="GO" id="GO:0031123">
    <property type="term" value="P:RNA 3'-end processing"/>
    <property type="evidence" value="ECO:0007669"/>
    <property type="project" value="TreeGrafter"/>
</dbReference>
<evidence type="ECO:0000256" key="2">
    <source>
        <dbReference type="ARBA" id="ARBA00022723"/>
    </source>
</evidence>
<dbReference type="SUPFAM" id="SSF57756">
    <property type="entry name" value="Retrovirus zinc finger-like domains"/>
    <property type="match status" value="1"/>
</dbReference>
<evidence type="ECO:0000259" key="6">
    <source>
        <dbReference type="PROSITE" id="PS50158"/>
    </source>
</evidence>
<dbReference type="Gene3D" id="4.10.60.10">
    <property type="entry name" value="Zinc finger, CCHC-type"/>
    <property type="match status" value="1"/>
</dbReference>
<keyword evidence="2" id="KW-0479">Metal-binding</keyword>
<dbReference type="InterPro" id="IPR002058">
    <property type="entry name" value="PAP_assoc"/>
</dbReference>
<feature type="compositionally biased region" description="Polar residues" evidence="5">
    <location>
        <begin position="122"/>
        <end position="135"/>
    </location>
</feature>
<keyword evidence="4" id="KW-0863">Zinc-finger</keyword>